<feature type="domain" description="EF-hand" evidence="4">
    <location>
        <begin position="49"/>
        <end position="84"/>
    </location>
</feature>
<keyword evidence="2" id="KW-0677">Repeat</keyword>
<dbReference type="Gene3D" id="1.10.238.10">
    <property type="entry name" value="EF-hand"/>
    <property type="match status" value="2"/>
</dbReference>
<evidence type="ECO:0000256" key="3">
    <source>
        <dbReference type="ARBA" id="ARBA00022837"/>
    </source>
</evidence>
<keyword evidence="3" id="KW-0106">Calcium</keyword>
<sequence length="168" mass="18299">MASKPSSFTPYFQDMDELQKVFNQFDTNGDGKISVAELGGVLKAMGCNYTDAELKRAMDDVDTDKDGFINLQEFSQLFQSSSGAAADSELKEAFDLYDQNKNGLISSAELHKVLNRLGMPCSLDDCVRMITSVDSDGDGLTETSLTDAEEGKLFYQENSMGLDGVNNG</sequence>
<keyword evidence="1" id="KW-0479">Metal-binding</keyword>
<evidence type="ECO:0000313" key="5">
    <source>
        <dbReference type="EMBL" id="KAF2317461.1"/>
    </source>
</evidence>
<comment type="caution">
    <text evidence="5">The sequence shown here is derived from an EMBL/GenBank/DDBJ whole genome shotgun (WGS) entry which is preliminary data.</text>
</comment>
<dbReference type="InterPro" id="IPR002048">
    <property type="entry name" value="EF_hand_dom"/>
</dbReference>
<dbReference type="InterPro" id="IPR039647">
    <property type="entry name" value="EF_hand_pair_protein_CML-like"/>
</dbReference>
<dbReference type="Proteomes" id="UP000467840">
    <property type="component" value="Chromosome 6"/>
</dbReference>
<protein>
    <recommendedName>
        <fullName evidence="4">EF-hand domain-containing protein</fullName>
    </recommendedName>
</protein>
<gene>
    <name evidence="5" type="ORF">GH714_022527</name>
</gene>
<accession>A0A6A6MUJ6</accession>
<reference evidence="5 6" key="1">
    <citation type="journal article" date="2020" name="Mol. Plant">
        <title>The Chromosome-Based Rubber Tree Genome Provides New Insights into Spurge Genome Evolution and Rubber Biosynthesis.</title>
        <authorList>
            <person name="Liu J."/>
            <person name="Shi C."/>
            <person name="Shi C.C."/>
            <person name="Li W."/>
            <person name="Zhang Q.J."/>
            <person name="Zhang Y."/>
            <person name="Li K."/>
            <person name="Lu H.F."/>
            <person name="Shi C."/>
            <person name="Zhu S.T."/>
            <person name="Xiao Z.Y."/>
            <person name="Nan H."/>
            <person name="Yue Y."/>
            <person name="Zhu X.G."/>
            <person name="Wu Y."/>
            <person name="Hong X.N."/>
            <person name="Fan G.Y."/>
            <person name="Tong Y."/>
            <person name="Zhang D."/>
            <person name="Mao C.L."/>
            <person name="Liu Y.L."/>
            <person name="Hao S.J."/>
            <person name="Liu W.Q."/>
            <person name="Lv M.Q."/>
            <person name="Zhang H.B."/>
            <person name="Liu Y."/>
            <person name="Hu-Tang G.R."/>
            <person name="Wang J.P."/>
            <person name="Wang J.H."/>
            <person name="Sun Y.H."/>
            <person name="Ni S.B."/>
            <person name="Chen W.B."/>
            <person name="Zhang X.C."/>
            <person name="Jiao Y.N."/>
            <person name="Eichler E.E."/>
            <person name="Li G.H."/>
            <person name="Liu X."/>
            <person name="Gao L.Z."/>
        </authorList>
    </citation>
    <scope>NUCLEOTIDE SEQUENCE [LARGE SCALE GENOMIC DNA]</scope>
    <source>
        <strain evidence="6">cv. GT1</strain>
        <tissue evidence="5">Leaf</tissue>
    </source>
</reference>
<evidence type="ECO:0000313" key="6">
    <source>
        <dbReference type="Proteomes" id="UP000467840"/>
    </source>
</evidence>
<dbReference type="PROSITE" id="PS00018">
    <property type="entry name" value="EF_HAND_1"/>
    <property type="match status" value="3"/>
</dbReference>
<dbReference type="PROSITE" id="PS50222">
    <property type="entry name" value="EF_HAND_2"/>
    <property type="match status" value="3"/>
</dbReference>
<feature type="domain" description="EF-hand" evidence="4">
    <location>
        <begin position="85"/>
        <end position="120"/>
    </location>
</feature>
<dbReference type="SMART" id="SM00054">
    <property type="entry name" value="EFh"/>
    <property type="match status" value="3"/>
</dbReference>
<dbReference type="FunFam" id="1.10.238.10:FF:000275">
    <property type="entry name" value="Probable calcium-binding protein CML27"/>
    <property type="match status" value="1"/>
</dbReference>
<evidence type="ECO:0000259" key="4">
    <source>
        <dbReference type="PROSITE" id="PS50222"/>
    </source>
</evidence>
<dbReference type="PANTHER" id="PTHR10891">
    <property type="entry name" value="EF-HAND CALCIUM-BINDING DOMAIN CONTAINING PROTEIN"/>
    <property type="match status" value="1"/>
</dbReference>
<dbReference type="EMBL" id="JAAGAX010000004">
    <property type="protein sequence ID" value="KAF2317461.1"/>
    <property type="molecule type" value="Genomic_DNA"/>
</dbReference>
<dbReference type="CDD" id="cd00051">
    <property type="entry name" value="EFh"/>
    <property type="match status" value="2"/>
</dbReference>
<proteinExistence type="predicted"/>
<dbReference type="InterPro" id="IPR018247">
    <property type="entry name" value="EF_Hand_1_Ca_BS"/>
</dbReference>
<dbReference type="Pfam" id="PF13499">
    <property type="entry name" value="EF-hand_7"/>
    <property type="match status" value="2"/>
</dbReference>
<dbReference type="AlphaFoldDB" id="A0A6A6MUJ6"/>
<keyword evidence="6" id="KW-1185">Reference proteome</keyword>
<dbReference type="InterPro" id="IPR011992">
    <property type="entry name" value="EF-hand-dom_pair"/>
</dbReference>
<evidence type="ECO:0000256" key="1">
    <source>
        <dbReference type="ARBA" id="ARBA00022723"/>
    </source>
</evidence>
<name>A0A6A6MUJ6_HEVBR</name>
<evidence type="ECO:0000256" key="2">
    <source>
        <dbReference type="ARBA" id="ARBA00022737"/>
    </source>
</evidence>
<feature type="domain" description="EF-hand" evidence="4">
    <location>
        <begin position="13"/>
        <end position="48"/>
    </location>
</feature>
<organism evidence="5 6">
    <name type="scientific">Hevea brasiliensis</name>
    <name type="common">Para rubber tree</name>
    <name type="synonym">Siphonia brasiliensis</name>
    <dbReference type="NCBI Taxonomy" id="3981"/>
    <lineage>
        <taxon>Eukaryota</taxon>
        <taxon>Viridiplantae</taxon>
        <taxon>Streptophyta</taxon>
        <taxon>Embryophyta</taxon>
        <taxon>Tracheophyta</taxon>
        <taxon>Spermatophyta</taxon>
        <taxon>Magnoliopsida</taxon>
        <taxon>eudicotyledons</taxon>
        <taxon>Gunneridae</taxon>
        <taxon>Pentapetalae</taxon>
        <taxon>rosids</taxon>
        <taxon>fabids</taxon>
        <taxon>Malpighiales</taxon>
        <taxon>Euphorbiaceae</taxon>
        <taxon>Crotonoideae</taxon>
        <taxon>Micrandreae</taxon>
        <taxon>Hevea</taxon>
    </lineage>
</organism>
<dbReference type="SUPFAM" id="SSF47473">
    <property type="entry name" value="EF-hand"/>
    <property type="match status" value="1"/>
</dbReference>
<dbReference type="GO" id="GO:0005509">
    <property type="term" value="F:calcium ion binding"/>
    <property type="evidence" value="ECO:0007669"/>
    <property type="project" value="InterPro"/>
</dbReference>